<sequence length="400" mass="45210">MKSLLLNHTKTLKVEPSSNKEFNTSKETRKEALLLTNDLLGVINLGTEQGLFPEFTGHRNLASVPFSGRYRLIDFTLTNMITQNINQVGIFTLDKYRSLMDHLGSGKEWDLDRSQGGLHIFPPALKPDGEAFLGDLANFSMHREHFIRSKQPYVVITGSNVLTTIDYNDMLAHHKSMGADITLAYTTHEQKCGYCRPIRLGENDRVVGISERGFSPDDEYTYTETIIMSKNLFMRLVDEATSKGEYDLLDGVIRPQLHRLHVHGYHYVGKMQVIHSVLSYYNESMRLLRGEGIIYDFPHIYTKIKHEPPTRYLKGSKVNEALVANGCKIHGEVQNSILFRGVEVSKHARVKNSIISSKSIIEEGAVVENAILDKEVVVKRGQVIRGTIDEPIVIAKRTVV</sequence>
<dbReference type="Pfam" id="PF00483">
    <property type="entry name" value="NTP_transferase"/>
    <property type="match status" value="1"/>
</dbReference>
<keyword evidence="6" id="KW-1185">Reference proteome</keyword>
<dbReference type="Gene3D" id="2.160.10.10">
    <property type="entry name" value="Hexapeptide repeat proteins"/>
    <property type="match status" value="1"/>
</dbReference>
<gene>
    <name evidence="5" type="primary">glgD</name>
    <name evidence="5" type="ORF">OE059_11410</name>
</gene>
<dbReference type="EC" id="2.7.7.27" evidence="5"/>
<dbReference type="InterPro" id="IPR011832">
    <property type="entry name" value="GlgDAde_trans"/>
</dbReference>
<proteinExistence type="inferred from homology"/>
<keyword evidence="2" id="KW-0320">Glycogen biosynthesis</keyword>
<evidence type="ECO:0000256" key="2">
    <source>
        <dbReference type="ARBA" id="ARBA00023056"/>
    </source>
</evidence>
<dbReference type="RefSeq" id="WP_270812938.1">
    <property type="nucleotide sequence ID" value="NZ_CP109617.1"/>
</dbReference>
<protein>
    <submittedName>
        <fullName evidence="5">Glucose-1-phosphate adenylyltransferase subunit GlgD</fullName>
        <ecNumber evidence="5">2.7.7.27</ecNumber>
    </submittedName>
</protein>
<dbReference type="InterPro" id="IPR029044">
    <property type="entry name" value="Nucleotide-diphossugar_trans"/>
</dbReference>
<name>A0ABY8AXP1_9BACL</name>
<dbReference type="GO" id="GO:0008878">
    <property type="term" value="F:glucose-1-phosphate adenylyltransferase activity"/>
    <property type="evidence" value="ECO:0007669"/>
    <property type="project" value="UniProtKB-EC"/>
</dbReference>
<dbReference type="NCBIfam" id="TIGR02092">
    <property type="entry name" value="glgD"/>
    <property type="match status" value="1"/>
</dbReference>
<accession>A0ABY8AXP1</accession>
<comment type="similarity">
    <text evidence="1">Belongs to the bacterial/plant glucose-1-phosphate adenylyltransferase family.</text>
</comment>
<dbReference type="SUPFAM" id="SSF51161">
    <property type="entry name" value="Trimeric LpxA-like enzymes"/>
    <property type="match status" value="1"/>
</dbReference>
<keyword evidence="5" id="KW-0808">Transferase</keyword>
<dbReference type="CDD" id="cd02508">
    <property type="entry name" value="ADP_Glucose_PP"/>
    <property type="match status" value="1"/>
</dbReference>
<dbReference type="SUPFAM" id="SSF53448">
    <property type="entry name" value="Nucleotide-diphospho-sugar transferases"/>
    <property type="match status" value="1"/>
</dbReference>
<dbReference type="EMBL" id="CP109617">
    <property type="protein sequence ID" value="WED54654.1"/>
    <property type="molecule type" value="Genomic_DNA"/>
</dbReference>
<dbReference type="CDD" id="cd04651">
    <property type="entry name" value="LbH_G1P_AT_C"/>
    <property type="match status" value="1"/>
</dbReference>
<feature type="domain" description="Nucleotidyl transferase" evidence="3">
    <location>
        <begin position="63"/>
        <end position="212"/>
    </location>
</feature>
<feature type="domain" description="Glucose-1-phosphate adenylyltransferase/Bifunctional protein GlmU-like C-terminal hexapeptide" evidence="4">
    <location>
        <begin position="316"/>
        <end position="384"/>
    </location>
</feature>
<evidence type="ECO:0000313" key="5">
    <source>
        <dbReference type="EMBL" id="WED54654.1"/>
    </source>
</evidence>
<dbReference type="PANTHER" id="PTHR43523:SF6">
    <property type="entry name" value="GLYCOGEN BIOSYNTHESIS PROTEIN GLGD"/>
    <property type="match status" value="1"/>
</dbReference>
<dbReference type="InterPro" id="IPR011004">
    <property type="entry name" value="Trimer_LpxA-like_sf"/>
</dbReference>
<evidence type="ECO:0000259" key="4">
    <source>
        <dbReference type="Pfam" id="PF24894"/>
    </source>
</evidence>
<dbReference type="Gene3D" id="3.90.550.10">
    <property type="entry name" value="Spore Coat Polysaccharide Biosynthesis Protein SpsA, Chain A"/>
    <property type="match status" value="1"/>
</dbReference>
<evidence type="ECO:0000313" key="6">
    <source>
        <dbReference type="Proteomes" id="UP001219957"/>
    </source>
</evidence>
<dbReference type="InterPro" id="IPR011831">
    <property type="entry name" value="ADP-Glc_PPase"/>
</dbReference>
<reference evidence="5 6" key="1">
    <citation type="submission" date="2022-10" db="EMBL/GenBank/DDBJ databases">
        <title>Complete genome sequence of Exiguobacterium profundum TSS-3 isolated from an extremely saline-alkaline spring located in Ixtapa, Chiapas-Mexico.</title>
        <authorList>
            <person name="Rincon-Rosales R."/>
            <person name="Rogel M.A."/>
            <person name="Rincon-Molina C.I."/>
            <person name="Guerrero G."/>
            <person name="Manzano-Gomez L.A."/>
            <person name="Lopez-Lopez A."/>
            <person name="Rincon Molina F.A."/>
            <person name="Martinez-Romero E."/>
        </authorList>
    </citation>
    <scope>NUCLEOTIDE SEQUENCE [LARGE SCALE GENOMIC DNA]</scope>
    <source>
        <strain evidence="5 6">TSS-3</strain>
    </source>
</reference>
<dbReference type="PANTHER" id="PTHR43523">
    <property type="entry name" value="GLUCOSE-1-PHOSPHATE ADENYLYLTRANSFERASE-RELATED"/>
    <property type="match status" value="1"/>
</dbReference>
<dbReference type="InterPro" id="IPR005835">
    <property type="entry name" value="NTP_transferase_dom"/>
</dbReference>
<keyword evidence="5" id="KW-0548">Nucleotidyltransferase</keyword>
<evidence type="ECO:0000259" key="3">
    <source>
        <dbReference type="Pfam" id="PF00483"/>
    </source>
</evidence>
<organism evidence="5 6">
    <name type="scientific">Exiguobacterium profundum</name>
    <dbReference type="NCBI Taxonomy" id="307643"/>
    <lineage>
        <taxon>Bacteria</taxon>
        <taxon>Bacillati</taxon>
        <taxon>Bacillota</taxon>
        <taxon>Bacilli</taxon>
        <taxon>Bacillales</taxon>
        <taxon>Bacillales Family XII. Incertae Sedis</taxon>
        <taxon>Exiguobacterium</taxon>
    </lineage>
</organism>
<dbReference type="Pfam" id="PF24894">
    <property type="entry name" value="Hexapep_GlmU"/>
    <property type="match status" value="1"/>
</dbReference>
<dbReference type="InterPro" id="IPR056818">
    <property type="entry name" value="GlmU/GlgC-like_hexapep"/>
</dbReference>
<evidence type="ECO:0000256" key="1">
    <source>
        <dbReference type="ARBA" id="ARBA00010443"/>
    </source>
</evidence>
<dbReference type="Proteomes" id="UP001219957">
    <property type="component" value="Chromosome"/>
</dbReference>